<dbReference type="Gene3D" id="3.80.30.20">
    <property type="entry name" value="tm_1862 like domain"/>
    <property type="match status" value="1"/>
</dbReference>
<name>A0A7C1T9U8_THEPE</name>
<feature type="domain" description="MTTase N-terminal" evidence="13">
    <location>
        <begin position="14"/>
        <end position="126"/>
    </location>
</feature>
<dbReference type="Pfam" id="PF04055">
    <property type="entry name" value="Radical_SAM"/>
    <property type="match status" value="1"/>
</dbReference>
<feature type="domain" description="Radical SAM core" evidence="14">
    <location>
        <begin position="143"/>
        <end position="374"/>
    </location>
</feature>
<dbReference type="PANTHER" id="PTHR11918">
    <property type="entry name" value="RADICAL SAM PROTEINS"/>
    <property type="match status" value="1"/>
</dbReference>
<comment type="cofactor">
    <cofactor evidence="11">
        <name>[4Fe-4S] cluster</name>
        <dbReference type="ChEBI" id="CHEBI:49883"/>
    </cofactor>
    <text evidence="11">Binds 1 or 2 [4Fe-4S] cluster. One cluster is coordinated with 3 cysteines and an exchangeable S-adenosyl-L-methionine.</text>
</comment>
<dbReference type="SFLD" id="SFLDG01082">
    <property type="entry name" value="B12-binding_domain_containing"/>
    <property type="match status" value="1"/>
</dbReference>
<evidence type="ECO:0000256" key="6">
    <source>
        <dbReference type="ARBA" id="ARBA00022694"/>
    </source>
</evidence>
<dbReference type="GO" id="GO:0046872">
    <property type="term" value="F:metal ion binding"/>
    <property type="evidence" value="ECO:0007669"/>
    <property type="project" value="UniProtKB-UniRule"/>
</dbReference>
<evidence type="ECO:0000256" key="7">
    <source>
        <dbReference type="ARBA" id="ARBA00022723"/>
    </source>
</evidence>
<keyword evidence="7 11" id="KW-0479">Metal-binding</keyword>
<comment type="caution">
    <text evidence="15">The sequence shown here is derived from an EMBL/GenBank/DDBJ whole genome shotgun (WGS) entry which is preliminary data.</text>
</comment>
<evidence type="ECO:0000313" key="15">
    <source>
        <dbReference type="EMBL" id="HEB48523.1"/>
    </source>
</evidence>
<dbReference type="InterPro" id="IPR006638">
    <property type="entry name" value="Elp3/MiaA/NifB-like_rSAM"/>
</dbReference>
<dbReference type="InterPro" id="IPR013848">
    <property type="entry name" value="Methylthiotransferase_N"/>
</dbReference>
<dbReference type="PROSITE" id="PS51918">
    <property type="entry name" value="RADICAL_SAM"/>
    <property type="match status" value="1"/>
</dbReference>
<gene>
    <name evidence="15" type="ORF">ENP77_01855</name>
</gene>
<dbReference type="Pfam" id="PF01938">
    <property type="entry name" value="TRAM"/>
    <property type="match status" value="1"/>
</dbReference>
<comment type="similarity">
    <text evidence="2 11">Belongs to the methylthiotransferase family. CDKAL1 subfamily.</text>
</comment>
<protein>
    <recommendedName>
        <fullName evidence="11">tRNA-t(6)A37 methylthiotransferase</fullName>
        <ecNumber evidence="11">2.8.4.5</ecNumber>
    </recommendedName>
</protein>
<dbReference type="PROSITE" id="PS51449">
    <property type="entry name" value="MTTASE_N"/>
    <property type="match status" value="1"/>
</dbReference>
<dbReference type="InterPro" id="IPR006466">
    <property type="entry name" value="MiaB-like_arc_euk"/>
</dbReference>
<dbReference type="EC" id="2.8.4.5" evidence="11"/>
<feature type="domain" description="TRAM" evidence="12">
    <location>
        <begin position="377"/>
        <end position="438"/>
    </location>
</feature>
<evidence type="ECO:0000259" key="12">
    <source>
        <dbReference type="PROSITE" id="PS50926"/>
    </source>
</evidence>
<dbReference type="InterPro" id="IPR058240">
    <property type="entry name" value="rSAM_sf"/>
</dbReference>
<dbReference type="Gene3D" id="3.40.50.12160">
    <property type="entry name" value="Methylthiotransferase, N-terminal domain"/>
    <property type="match status" value="1"/>
</dbReference>
<evidence type="ECO:0000259" key="13">
    <source>
        <dbReference type="PROSITE" id="PS51449"/>
    </source>
</evidence>
<comment type="catalytic activity">
    <reaction evidence="10 11">
        <text>N(6)-L-threonylcarbamoyladenosine(37) in tRNA + (sulfur carrier)-SH + AH2 + 2 S-adenosyl-L-methionine = 2-methylsulfanyl-N(6)-L-threonylcarbamoyladenosine(37) in tRNA + (sulfur carrier)-H + 5'-deoxyadenosine + L-methionine + A + S-adenosyl-L-homocysteine + 2 H(+)</text>
        <dbReference type="Rhea" id="RHEA:37075"/>
        <dbReference type="Rhea" id="RHEA-COMP:10163"/>
        <dbReference type="Rhea" id="RHEA-COMP:11092"/>
        <dbReference type="Rhea" id="RHEA-COMP:14737"/>
        <dbReference type="Rhea" id="RHEA-COMP:14739"/>
        <dbReference type="ChEBI" id="CHEBI:13193"/>
        <dbReference type="ChEBI" id="CHEBI:15378"/>
        <dbReference type="ChEBI" id="CHEBI:17319"/>
        <dbReference type="ChEBI" id="CHEBI:17499"/>
        <dbReference type="ChEBI" id="CHEBI:29917"/>
        <dbReference type="ChEBI" id="CHEBI:57844"/>
        <dbReference type="ChEBI" id="CHEBI:57856"/>
        <dbReference type="ChEBI" id="CHEBI:59789"/>
        <dbReference type="ChEBI" id="CHEBI:64428"/>
        <dbReference type="ChEBI" id="CHEBI:74418"/>
        <dbReference type="ChEBI" id="CHEBI:74420"/>
        <dbReference type="EC" id="2.8.4.5"/>
    </reaction>
</comment>
<reference evidence="15" key="1">
    <citation type="journal article" date="2020" name="mSystems">
        <title>Genome- and Community-Level Interaction Insights into Carbon Utilization and Element Cycling Functions of Hydrothermarchaeota in Hydrothermal Sediment.</title>
        <authorList>
            <person name="Zhou Z."/>
            <person name="Liu Y."/>
            <person name="Xu W."/>
            <person name="Pan J."/>
            <person name="Luo Z.H."/>
            <person name="Li M."/>
        </authorList>
    </citation>
    <scope>NUCLEOTIDE SEQUENCE [LARGE SCALE GENOMIC DNA]</scope>
    <source>
        <strain evidence="15">SpSt-25</strain>
    </source>
</reference>
<keyword evidence="5 11" id="KW-0949">S-adenosyl-L-methionine</keyword>
<dbReference type="GO" id="GO:0035598">
    <property type="term" value="F:tRNA (N(6)-L-threonylcarbamoyladenosine(37)-C(2))-methylthiotransferase activity"/>
    <property type="evidence" value="ECO:0007669"/>
    <property type="project" value="UniProtKB-UniRule"/>
</dbReference>
<dbReference type="SMART" id="SM00729">
    <property type="entry name" value="Elp3"/>
    <property type="match status" value="1"/>
</dbReference>
<dbReference type="InterPro" id="IPR007197">
    <property type="entry name" value="rSAM"/>
</dbReference>
<dbReference type="InterPro" id="IPR005839">
    <property type="entry name" value="Methylthiotransferase"/>
</dbReference>
<dbReference type="SUPFAM" id="SSF102114">
    <property type="entry name" value="Radical SAM enzymes"/>
    <property type="match status" value="1"/>
</dbReference>
<keyword evidence="9 11" id="KW-0411">Iron-sulfur</keyword>
<evidence type="ECO:0000256" key="1">
    <source>
        <dbReference type="ARBA" id="ARBA00002399"/>
    </source>
</evidence>
<dbReference type="Pfam" id="PF00919">
    <property type="entry name" value="UPF0004"/>
    <property type="match status" value="1"/>
</dbReference>
<evidence type="ECO:0000256" key="3">
    <source>
        <dbReference type="ARBA" id="ARBA00022485"/>
    </source>
</evidence>
<dbReference type="GO" id="GO:0051539">
    <property type="term" value="F:4 iron, 4 sulfur cluster binding"/>
    <property type="evidence" value="ECO:0007669"/>
    <property type="project" value="UniProtKB-UniRule"/>
</dbReference>
<sequence>MCLPSSVAASVERRRVYIETYGCWLNRGESELVKTILSERGYEIVGAPSSADVVIVNTCAVRGDTETNVLARLGELKKIAPQARFVVTGCLVNVRPKSILEILPGASLLEPDAIPRIADVLERDEPVYILRRYERDLTLLPKYQEGPTYVVPIQTGCTGSCSFCVEWVARGRRVKSYPAKLVVDAVKEAVSRGVKEVYLTGQDVASYGLDTGASLPELLETLLEEVPGHYRLRIGMMEPSMLRSFVGKLTPLFKDPRLYKYFHIPVQHGDDRVLSLMNRKYTVSEYKSLVQKIREDVGLSSIVTDVIVGFPGETEESFQNTLRLLEEVMFDKVHVARYTLRPFTRGYLLPGVPEPVKKRRSRLASELALRISGEVNKKYEGRLTEVLVNSTSFRGDIAGRTPEYKLVIMRGYDLRVGDFVKVRITKSTPLHLEGEVVD</sequence>
<evidence type="ECO:0000256" key="9">
    <source>
        <dbReference type="ARBA" id="ARBA00023014"/>
    </source>
</evidence>
<dbReference type="InterPro" id="IPR023404">
    <property type="entry name" value="rSAM_horseshoe"/>
</dbReference>
<dbReference type="NCBIfam" id="TIGR00089">
    <property type="entry name" value="MiaB/RimO family radical SAM methylthiotransferase"/>
    <property type="match status" value="1"/>
</dbReference>
<accession>A0A7C1T9U8</accession>
<comment type="function">
    <text evidence="1 11">Catalyzes the methylthiolation of N6-threonylcarbamoyladenosine (t(6)A), leading to the formation of 2-methylthio-N6-threonylcarbamoyladenosine (ms(2)t(6)A) at position 37 in tRNAs that read codons beginning with adenine.</text>
</comment>
<evidence type="ECO:0000259" key="14">
    <source>
        <dbReference type="PROSITE" id="PS51918"/>
    </source>
</evidence>
<dbReference type="SFLD" id="SFLDG01061">
    <property type="entry name" value="methylthiotransferase"/>
    <property type="match status" value="1"/>
</dbReference>
<dbReference type="PROSITE" id="PS50926">
    <property type="entry name" value="TRAM"/>
    <property type="match status" value="1"/>
</dbReference>
<dbReference type="PANTHER" id="PTHR11918:SF45">
    <property type="entry name" value="THREONYLCARBAMOYLADENOSINE TRNA METHYLTHIOTRANSFERASE"/>
    <property type="match status" value="1"/>
</dbReference>
<dbReference type="InterPro" id="IPR038135">
    <property type="entry name" value="Methylthiotransferase_N_sf"/>
</dbReference>
<evidence type="ECO:0000256" key="4">
    <source>
        <dbReference type="ARBA" id="ARBA00022679"/>
    </source>
</evidence>
<keyword evidence="4 11" id="KW-0808">Transferase</keyword>
<evidence type="ECO:0000256" key="11">
    <source>
        <dbReference type="RuleBase" id="RU368081"/>
    </source>
</evidence>
<keyword evidence="3 11" id="KW-0004">4Fe-4S</keyword>
<dbReference type="AlphaFoldDB" id="A0A7C1T9U8"/>
<evidence type="ECO:0000256" key="5">
    <source>
        <dbReference type="ARBA" id="ARBA00022691"/>
    </source>
</evidence>
<dbReference type="NCBIfam" id="TIGR01578">
    <property type="entry name" value="MiaB-like-B"/>
    <property type="match status" value="1"/>
</dbReference>
<proteinExistence type="inferred from homology"/>
<dbReference type="EMBL" id="DSKP01000067">
    <property type="protein sequence ID" value="HEB48523.1"/>
    <property type="molecule type" value="Genomic_DNA"/>
</dbReference>
<dbReference type="FunFam" id="3.40.50.12160:FF:000003">
    <property type="entry name" value="CDK5 regulatory subunit-associated protein 1"/>
    <property type="match status" value="1"/>
</dbReference>
<evidence type="ECO:0000256" key="8">
    <source>
        <dbReference type="ARBA" id="ARBA00023004"/>
    </source>
</evidence>
<evidence type="ECO:0000256" key="10">
    <source>
        <dbReference type="ARBA" id="ARBA00051661"/>
    </source>
</evidence>
<evidence type="ECO:0000256" key="2">
    <source>
        <dbReference type="ARBA" id="ARBA00008616"/>
    </source>
</evidence>
<keyword evidence="6 11" id="KW-0819">tRNA processing</keyword>
<dbReference type="SFLD" id="SFLDS00029">
    <property type="entry name" value="Radical_SAM"/>
    <property type="match status" value="1"/>
</dbReference>
<dbReference type="InterPro" id="IPR002792">
    <property type="entry name" value="TRAM_dom"/>
</dbReference>
<keyword evidence="8 11" id="KW-0408">Iron</keyword>
<organism evidence="15">
    <name type="scientific">Thermofilum pendens</name>
    <dbReference type="NCBI Taxonomy" id="2269"/>
    <lineage>
        <taxon>Archaea</taxon>
        <taxon>Thermoproteota</taxon>
        <taxon>Thermoprotei</taxon>
        <taxon>Thermofilales</taxon>
        <taxon>Thermofilaceae</taxon>
        <taxon>Thermofilum</taxon>
    </lineage>
</organism>